<keyword evidence="1" id="KW-0805">Transcription regulation</keyword>
<evidence type="ECO:0000256" key="3">
    <source>
        <dbReference type="ARBA" id="ARBA00023163"/>
    </source>
</evidence>
<proteinExistence type="predicted"/>
<dbReference type="InterPro" id="IPR036388">
    <property type="entry name" value="WH-like_DNA-bd_sf"/>
</dbReference>
<dbReference type="SUPFAM" id="SSF55781">
    <property type="entry name" value="GAF domain-like"/>
    <property type="match status" value="1"/>
</dbReference>
<dbReference type="SUPFAM" id="SSF46785">
    <property type="entry name" value="Winged helix' DNA-binding domain"/>
    <property type="match status" value="1"/>
</dbReference>
<dbReference type="InterPro" id="IPR029016">
    <property type="entry name" value="GAF-like_dom_sf"/>
</dbReference>
<reference evidence="4" key="1">
    <citation type="journal article" date="2021" name="Nat. Microbiol.">
        <title>Cocultivation of an ultrasmall environmental parasitic bacterium with lytic ability against bacteria associated with wastewater foams.</title>
        <authorList>
            <person name="Batinovic S."/>
            <person name="Rose J.J.A."/>
            <person name="Ratcliffe J."/>
            <person name="Seviour R.J."/>
            <person name="Petrovski S."/>
        </authorList>
    </citation>
    <scope>NUCLEOTIDE SEQUENCE</scope>
    <source>
        <strain evidence="4">CON44</strain>
    </source>
</reference>
<dbReference type="PANTHER" id="PTHR30136:SF34">
    <property type="entry name" value="TRANSCRIPTIONAL REGULATOR"/>
    <property type="match status" value="1"/>
</dbReference>
<dbReference type="Pfam" id="PF09339">
    <property type="entry name" value="HTH_IclR"/>
    <property type="match status" value="1"/>
</dbReference>
<organism evidence="4">
    <name type="scientific">Gordonia amarae</name>
    <dbReference type="NCBI Taxonomy" id="36821"/>
    <lineage>
        <taxon>Bacteria</taxon>
        <taxon>Bacillati</taxon>
        <taxon>Actinomycetota</taxon>
        <taxon>Actinomycetes</taxon>
        <taxon>Mycobacteriales</taxon>
        <taxon>Gordoniaceae</taxon>
        <taxon>Gordonia</taxon>
    </lineage>
</organism>
<keyword evidence="2" id="KW-0238">DNA-binding</keyword>
<dbReference type="Gene3D" id="3.30.450.40">
    <property type="match status" value="1"/>
</dbReference>
<dbReference type="PROSITE" id="PS51078">
    <property type="entry name" value="ICLR_ED"/>
    <property type="match status" value="1"/>
</dbReference>
<dbReference type="PROSITE" id="PS51077">
    <property type="entry name" value="HTH_ICLR"/>
    <property type="match status" value="1"/>
</dbReference>
<dbReference type="GO" id="GO:0003700">
    <property type="term" value="F:DNA-binding transcription factor activity"/>
    <property type="evidence" value="ECO:0007669"/>
    <property type="project" value="TreeGrafter"/>
</dbReference>
<gene>
    <name evidence="4" type="ORF">GII30_07105</name>
</gene>
<protein>
    <submittedName>
        <fullName evidence="4">Helix-turn-helix domain-containing protein</fullName>
    </submittedName>
</protein>
<dbReference type="RefSeq" id="WP_005186026.1">
    <property type="nucleotide sequence ID" value="NZ_CP045804.1"/>
</dbReference>
<dbReference type="Gene3D" id="1.10.10.10">
    <property type="entry name" value="Winged helix-like DNA-binding domain superfamily/Winged helix DNA-binding domain"/>
    <property type="match status" value="1"/>
</dbReference>
<dbReference type="InterPro" id="IPR014757">
    <property type="entry name" value="Tscrpt_reg_IclR_C"/>
</dbReference>
<dbReference type="InterPro" id="IPR036390">
    <property type="entry name" value="WH_DNA-bd_sf"/>
</dbReference>
<sequence length="269" mass="28577">MEPNSEAGRRDHLQTLERGLVVISAFSHAPTPWLTASDLARSTGLSVPTVRRIMLTLERLGYARGSANRFALTPKVLGLGYAYLASVNLTGAAHPHMEALSGELAMGTSLATLDGTDVVYVDRVQRRLVTSNLLAVGSRLPAHATAMGHVLLADLDDTELDHYLSAATLDALTHQTLDTSARLRGRLDTVRDRGFEIVDQELEIGRRSAAAPVRDASGQVVAALALSCGIGDFSVEVIAGELVPPLRRTADAISRELGHLPGAQAASFS</sequence>
<keyword evidence="3" id="KW-0804">Transcription</keyword>
<evidence type="ECO:0000256" key="1">
    <source>
        <dbReference type="ARBA" id="ARBA00023015"/>
    </source>
</evidence>
<dbReference type="PANTHER" id="PTHR30136">
    <property type="entry name" value="HELIX-TURN-HELIX TRANSCRIPTIONAL REGULATOR, ICLR FAMILY"/>
    <property type="match status" value="1"/>
</dbReference>
<name>A0A857MHN5_9ACTN</name>
<dbReference type="InterPro" id="IPR050707">
    <property type="entry name" value="HTH_MetabolicPath_Reg"/>
</dbReference>
<dbReference type="InterPro" id="IPR005471">
    <property type="entry name" value="Tscrpt_reg_IclR_N"/>
</dbReference>
<dbReference type="GO" id="GO:0003677">
    <property type="term" value="F:DNA binding"/>
    <property type="evidence" value="ECO:0007669"/>
    <property type="project" value="UniProtKB-KW"/>
</dbReference>
<dbReference type="AlphaFoldDB" id="A0A857MHN5"/>
<dbReference type="EMBL" id="CP045810">
    <property type="protein sequence ID" value="QHN38967.1"/>
    <property type="molecule type" value="Genomic_DNA"/>
</dbReference>
<evidence type="ECO:0000256" key="2">
    <source>
        <dbReference type="ARBA" id="ARBA00023125"/>
    </source>
</evidence>
<dbReference type="SMART" id="SM00346">
    <property type="entry name" value="HTH_ICLR"/>
    <property type="match status" value="1"/>
</dbReference>
<dbReference type="GO" id="GO:0045892">
    <property type="term" value="P:negative regulation of DNA-templated transcription"/>
    <property type="evidence" value="ECO:0007669"/>
    <property type="project" value="TreeGrafter"/>
</dbReference>
<accession>A0A857MHN5</accession>
<evidence type="ECO:0000313" key="4">
    <source>
        <dbReference type="EMBL" id="QHN38967.1"/>
    </source>
</evidence>
<dbReference type="Pfam" id="PF01614">
    <property type="entry name" value="IclR_C"/>
    <property type="match status" value="1"/>
</dbReference>